<reference evidence="1 2" key="1">
    <citation type="submission" date="2020-03" db="EMBL/GenBank/DDBJ databases">
        <authorList>
            <person name="Bakhshi Ganjeh M."/>
        </authorList>
    </citation>
    <scope>NUCLEOTIDE SEQUENCE [LARGE SCALE GENOMIC DNA]</scope>
    <source>
        <strain evidence="2">Iran 50</strain>
    </source>
</reference>
<dbReference type="Proteomes" id="UP000671960">
    <property type="component" value="Chromosome"/>
</dbReference>
<evidence type="ECO:0000313" key="2">
    <source>
        <dbReference type="Proteomes" id="UP000671960"/>
    </source>
</evidence>
<accession>A0ABX7UU54</accession>
<name>A0ABX7UU54_9GAMM</name>
<organism evidence="1 2">
    <name type="scientific">Brenneria izadpanahii</name>
    <dbReference type="NCBI Taxonomy" id="2722756"/>
    <lineage>
        <taxon>Bacteria</taxon>
        <taxon>Pseudomonadati</taxon>
        <taxon>Pseudomonadota</taxon>
        <taxon>Gammaproteobacteria</taxon>
        <taxon>Enterobacterales</taxon>
        <taxon>Pectobacteriaceae</taxon>
        <taxon>Brenneria</taxon>
    </lineage>
</organism>
<evidence type="ECO:0000313" key="1">
    <source>
        <dbReference type="EMBL" id="QTF07897.1"/>
    </source>
</evidence>
<proteinExistence type="predicted"/>
<dbReference type="RefSeq" id="WP_208230520.1">
    <property type="nucleotide sequence ID" value="NZ_CP050854.1"/>
</dbReference>
<dbReference type="EMBL" id="CP050854">
    <property type="protein sequence ID" value="QTF07897.1"/>
    <property type="molecule type" value="Genomic_DNA"/>
</dbReference>
<sequence length="123" mass="14401">MSKFNITKNLIKKPILLHDGFENDFIHKKNFIDCPYCDSQVIFTVFNSKRFDLEDESFKKEVASHIKGVKENTIKPGYYNYKGEAICFFESKCPLHKHNVLIFFTFSEVQPARYISYLIGVFG</sequence>
<gene>
    <name evidence="1" type="ORF">HC231_08095</name>
</gene>
<keyword evidence="2" id="KW-1185">Reference proteome</keyword>
<protein>
    <submittedName>
        <fullName evidence="1">Uncharacterized protein</fullName>
    </submittedName>
</protein>